<keyword evidence="1" id="KW-0175">Coiled coil</keyword>
<feature type="coiled-coil region" evidence="1">
    <location>
        <begin position="204"/>
        <end position="238"/>
    </location>
</feature>
<evidence type="ECO:0000313" key="4">
    <source>
        <dbReference type="Proteomes" id="UP000039865"/>
    </source>
</evidence>
<accession>A0A078BBE2</accession>
<feature type="region of interest" description="Disordered" evidence="2">
    <location>
        <begin position="1"/>
        <end position="49"/>
    </location>
</feature>
<proteinExistence type="predicted"/>
<feature type="compositionally biased region" description="Polar residues" evidence="2">
    <location>
        <begin position="474"/>
        <end position="492"/>
    </location>
</feature>
<name>A0A078BBE2_STYLE</name>
<feature type="region of interest" description="Disordered" evidence="2">
    <location>
        <begin position="329"/>
        <end position="374"/>
    </location>
</feature>
<evidence type="ECO:0000256" key="2">
    <source>
        <dbReference type="SAM" id="MobiDB-lite"/>
    </source>
</evidence>
<evidence type="ECO:0000313" key="3">
    <source>
        <dbReference type="EMBL" id="CDW90582.1"/>
    </source>
</evidence>
<feature type="coiled-coil region" evidence="1">
    <location>
        <begin position="76"/>
        <end position="110"/>
    </location>
</feature>
<gene>
    <name evidence="3" type="primary">Contig14622.g15573</name>
    <name evidence="3" type="ORF">STYLEM_19727</name>
</gene>
<dbReference type="EMBL" id="CCKQ01018610">
    <property type="protein sequence ID" value="CDW90582.1"/>
    <property type="molecule type" value="Genomic_DNA"/>
</dbReference>
<keyword evidence="4" id="KW-1185">Reference proteome</keyword>
<feature type="region of interest" description="Disordered" evidence="2">
    <location>
        <begin position="412"/>
        <end position="453"/>
    </location>
</feature>
<organism evidence="3 4">
    <name type="scientific">Stylonychia lemnae</name>
    <name type="common">Ciliate</name>
    <dbReference type="NCBI Taxonomy" id="5949"/>
    <lineage>
        <taxon>Eukaryota</taxon>
        <taxon>Sar</taxon>
        <taxon>Alveolata</taxon>
        <taxon>Ciliophora</taxon>
        <taxon>Intramacronucleata</taxon>
        <taxon>Spirotrichea</taxon>
        <taxon>Stichotrichia</taxon>
        <taxon>Sporadotrichida</taxon>
        <taxon>Oxytrichidae</taxon>
        <taxon>Stylonychinae</taxon>
        <taxon>Stylonychia</taxon>
    </lineage>
</organism>
<feature type="compositionally biased region" description="Polar residues" evidence="2">
    <location>
        <begin position="329"/>
        <end position="345"/>
    </location>
</feature>
<protein>
    <submittedName>
        <fullName evidence="3">Uncharacterized protein</fullName>
    </submittedName>
</protein>
<dbReference type="InParanoid" id="A0A078BBE2"/>
<dbReference type="AlphaFoldDB" id="A0A078BBE2"/>
<feature type="compositionally biased region" description="Polar residues" evidence="2">
    <location>
        <begin position="353"/>
        <end position="363"/>
    </location>
</feature>
<dbReference type="OrthoDB" id="10690252at2759"/>
<sequence length="586" mass="68437">MKNLDKSYQDVKPKKYDSKQQPFAEKDVNSKVKHQSNERQKQKMNAYEYQIDHSNISQDQSTSSLIKRIQTQEDQTKDIMRVIKLIQAQNESLEEENHVVKENIRLIRDSVQNLAGKSDEIKVVEEKMQEIKKGFESDLKQIGKELAKDIISLNKKLEQKNKSINEQILEFDKKLLEINERQIKLSKAYQTFCKKETHQIDQVKKAQEDKSRELSQNFDTLTKKIQNIAREVQSNKREKKLKKPAFIISATQSLNTTDVYNSKNIDEKQLNQTGPLLDTINDPIYNKKQHEIMQRILSLEKDLLDIKNTGKEESNFNSQSMKLIENQNRLNQTSHSYDYGRNQSPDFRMPRSQKPTVQSNNKHISPLEQSLERRVSDSNISDIRSAYIRNAKKRAYQGLLDVSFSSGSTSFYYDTGKSQKQEQRRQPKIMNQKNKEPKYSQLRGQRSGSKKSLGRKSFDDILTFVNKTARKSNRSISRGPSQMSFKQSNSKIQSQRGAQFDLLESYMKQKEIVMQERAKRLMDLSNLNITQKSHNQSQISRGRQQKTNTITSVFVVLLCRQKPQETEQPTPEWKFAYKIEKPTQFD</sequence>
<dbReference type="Proteomes" id="UP000039865">
    <property type="component" value="Unassembled WGS sequence"/>
</dbReference>
<evidence type="ECO:0000256" key="1">
    <source>
        <dbReference type="SAM" id="Coils"/>
    </source>
</evidence>
<feature type="compositionally biased region" description="Basic and acidic residues" evidence="2">
    <location>
        <begin position="1"/>
        <end position="41"/>
    </location>
</feature>
<feature type="coiled-coil region" evidence="1">
    <location>
        <begin position="147"/>
        <end position="174"/>
    </location>
</feature>
<feature type="region of interest" description="Disordered" evidence="2">
    <location>
        <begin position="470"/>
        <end position="492"/>
    </location>
</feature>
<reference evidence="3 4" key="1">
    <citation type="submission" date="2014-06" db="EMBL/GenBank/DDBJ databases">
        <authorList>
            <person name="Swart Estienne"/>
        </authorList>
    </citation>
    <scope>NUCLEOTIDE SEQUENCE [LARGE SCALE GENOMIC DNA]</scope>
    <source>
        <strain evidence="3 4">130c</strain>
    </source>
</reference>